<sequence>MTPPGFVPDFLDHPGYRRTLDKTVEYIPVDSIVGRLMFKQGSPQVVASSFFGLVQHSIFNWHADARGHFMLTEHPTPASDRVEAVTRAWLARHSPEEVQQVVDICFGLAMDEGYTSLLAIGQNIVPFIQLMRAKAQGLDLETYQLVQDALDDFLVLWRQTRSEQRKTSGGVLKIARPRVLPLLWMGSRDLADAFSTERGGRLP</sequence>
<name>A0A4Y9F3X7_9MICC</name>
<comment type="caution">
    <text evidence="1">The sequence shown here is derived from an EMBL/GenBank/DDBJ whole genome shotgun (WGS) entry which is preliminary data.</text>
</comment>
<protein>
    <submittedName>
        <fullName evidence="1">DUF2974 domain-containing protein</fullName>
    </submittedName>
</protein>
<dbReference type="OrthoDB" id="9769481at2"/>
<gene>
    <name evidence="1" type="ORF">E4U03_10005</name>
</gene>
<organism evidence="1 2">
    <name type="scientific">Rothia nasimurium</name>
    <dbReference type="NCBI Taxonomy" id="85336"/>
    <lineage>
        <taxon>Bacteria</taxon>
        <taxon>Bacillati</taxon>
        <taxon>Actinomycetota</taxon>
        <taxon>Actinomycetes</taxon>
        <taxon>Micrococcales</taxon>
        <taxon>Micrococcaceae</taxon>
        <taxon>Rothia</taxon>
    </lineage>
</organism>
<dbReference type="AlphaFoldDB" id="A0A4Y9F3X7"/>
<dbReference type="EMBL" id="SPQC01000040">
    <property type="protein sequence ID" value="TFU21057.1"/>
    <property type="molecule type" value="Genomic_DNA"/>
</dbReference>
<evidence type="ECO:0000313" key="1">
    <source>
        <dbReference type="EMBL" id="TFU21057.1"/>
    </source>
</evidence>
<dbReference type="Proteomes" id="UP000297951">
    <property type="component" value="Unassembled WGS sequence"/>
</dbReference>
<reference evidence="1 2" key="1">
    <citation type="submission" date="2019-03" db="EMBL/GenBank/DDBJ databases">
        <title>Diversity of the mouse oral microbiome.</title>
        <authorList>
            <person name="Joseph S."/>
            <person name="Aduse-Opoku J."/>
            <person name="Curtis M."/>
            <person name="Wade W."/>
            <person name="Hashim A."/>
        </authorList>
    </citation>
    <scope>NUCLEOTIDE SEQUENCE [LARGE SCALE GENOMIC DNA]</scope>
    <source>
        <strain evidence="2">irhom_31</strain>
    </source>
</reference>
<proteinExistence type="predicted"/>
<evidence type="ECO:0000313" key="2">
    <source>
        <dbReference type="Proteomes" id="UP000297951"/>
    </source>
</evidence>
<dbReference type="RefSeq" id="WP_135013481.1">
    <property type="nucleotide sequence ID" value="NZ_JADGLK010000040.1"/>
</dbReference>
<dbReference type="InterPro" id="IPR024499">
    <property type="entry name" value="Mbeg1-like"/>
</dbReference>
<dbReference type="Pfam" id="PF11187">
    <property type="entry name" value="Mbeg1-like"/>
    <property type="match status" value="1"/>
</dbReference>
<accession>A0A4Y9F3X7</accession>